<keyword evidence="2" id="KW-0732">Signal</keyword>
<feature type="region of interest" description="Disordered" evidence="1">
    <location>
        <begin position="135"/>
        <end position="161"/>
    </location>
</feature>
<dbReference type="AlphaFoldDB" id="A0A6F8PNI8"/>
<protein>
    <recommendedName>
        <fullName evidence="5">Lipoprotein</fullName>
    </recommendedName>
</protein>
<proteinExistence type="predicted"/>
<gene>
    <name evidence="3" type="ORF">THMIRHAT_14110</name>
</gene>
<organism evidence="3 4">
    <name type="scientific">Thiosulfativibrio zosterae</name>
    <dbReference type="NCBI Taxonomy" id="2675053"/>
    <lineage>
        <taxon>Bacteria</taxon>
        <taxon>Pseudomonadati</taxon>
        <taxon>Pseudomonadota</taxon>
        <taxon>Gammaproteobacteria</taxon>
        <taxon>Thiotrichales</taxon>
        <taxon>Piscirickettsiaceae</taxon>
        <taxon>Thiosulfativibrio</taxon>
    </lineage>
</organism>
<sequence length="161" mass="17989">MLRLQANILWVALVSLSGGLVACSHSESSNAVAMTAEQRKLDEKQISLAIRACLHKQVAEVEHLADTAEVVGKRLRERCEVPFAALRQAKLGYVDVPDIQNPPPLVVADEEAICVTMVQRFREAQRKAVQERLRQMPHGWSHPPIPRKPEENPSVEKPGYL</sequence>
<dbReference type="EMBL" id="AP021888">
    <property type="protein sequence ID" value="BBP43665.1"/>
    <property type="molecule type" value="Genomic_DNA"/>
</dbReference>
<keyword evidence="4" id="KW-1185">Reference proteome</keyword>
<reference evidence="4" key="1">
    <citation type="submission" date="2019-11" db="EMBL/GenBank/DDBJ databases">
        <title>Isolation and characterization of two novel species in the genus Thiomicrorhabdus.</title>
        <authorList>
            <person name="Mochizuki J."/>
            <person name="Kojima H."/>
            <person name="Fukui M."/>
        </authorList>
    </citation>
    <scope>NUCLEOTIDE SEQUENCE [LARGE SCALE GENOMIC DNA]</scope>
    <source>
        <strain evidence="4">AkT22</strain>
    </source>
</reference>
<dbReference type="RefSeq" id="WP_173291448.1">
    <property type="nucleotide sequence ID" value="NZ_AP021888.1"/>
</dbReference>
<evidence type="ECO:0000256" key="2">
    <source>
        <dbReference type="SAM" id="SignalP"/>
    </source>
</evidence>
<feature type="signal peptide" evidence="2">
    <location>
        <begin position="1"/>
        <end position="22"/>
    </location>
</feature>
<accession>A0A6F8PNI8</accession>
<feature type="chain" id="PRO_5026330362" description="Lipoprotein" evidence="2">
    <location>
        <begin position="23"/>
        <end position="161"/>
    </location>
</feature>
<evidence type="ECO:0000256" key="1">
    <source>
        <dbReference type="SAM" id="MobiDB-lite"/>
    </source>
</evidence>
<name>A0A6F8PNI8_9GAMM</name>
<evidence type="ECO:0000313" key="3">
    <source>
        <dbReference type="EMBL" id="BBP43665.1"/>
    </source>
</evidence>
<dbReference type="Proteomes" id="UP000501466">
    <property type="component" value="Chromosome"/>
</dbReference>
<evidence type="ECO:0008006" key="5">
    <source>
        <dbReference type="Google" id="ProtNLM"/>
    </source>
</evidence>
<dbReference type="PROSITE" id="PS51257">
    <property type="entry name" value="PROKAR_LIPOPROTEIN"/>
    <property type="match status" value="1"/>
</dbReference>
<dbReference type="KEGG" id="tzo:THMIRHAT_14110"/>
<evidence type="ECO:0000313" key="4">
    <source>
        <dbReference type="Proteomes" id="UP000501466"/>
    </source>
</evidence>